<dbReference type="GO" id="GO:0033617">
    <property type="term" value="P:mitochondrial respiratory chain complex IV assembly"/>
    <property type="evidence" value="ECO:0007669"/>
    <property type="project" value="TreeGrafter"/>
</dbReference>
<dbReference type="HOGENOM" id="CLU_079101_1_1_1"/>
<feature type="transmembrane region" description="Helical" evidence="5">
    <location>
        <begin position="50"/>
        <end position="69"/>
    </location>
</feature>
<dbReference type="PANTHER" id="PTHR28018">
    <property type="entry name" value="RESPIRATORY SUPERCOMPLEX FACTOR 2, MITOCHONDRIAL"/>
    <property type="match status" value="1"/>
</dbReference>
<dbReference type="PANTHER" id="PTHR28018:SF3">
    <property type="entry name" value="RESPIRATORY SUPERCOMPLEX FACTOR 2, MITOCHONDRIAL"/>
    <property type="match status" value="1"/>
</dbReference>
<feature type="transmembrane region" description="Helical" evidence="5">
    <location>
        <begin position="118"/>
        <end position="137"/>
    </location>
</feature>
<evidence type="ECO:0000256" key="5">
    <source>
        <dbReference type="SAM" id="Phobius"/>
    </source>
</evidence>
<evidence type="ECO:0000256" key="4">
    <source>
        <dbReference type="ARBA" id="ARBA00023136"/>
    </source>
</evidence>
<proteinExistence type="predicted"/>
<dbReference type="EMBL" id="KN837169">
    <property type="protein sequence ID" value="KIJ37397.1"/>
    <property type="molecule type" value="Genomic_DNA"/>
</dbReference>
<dbReference type="AlphaFoldDB" id="A0A0C9V794"/>
<comment type="subcellular location">
    <subcellularLocation>
        <location evidence="1">Mitochondrion</location>
    </subcellularLocation>
</comment>
<feature type="transmembrane region" description="Helical" evidence="5">
    <location>
        <begin position="153"/>
        <end position="171"/>
    </location>
</feature>
<feature type="domain" description="HIG1" evidence="6">
    <location>
        <begin position="90"/>
        <end position="181"/>
    </location>
</feature>
<evidence type="ECO:0000256" key="2">
    <source>
        <dbReference type="ARBA" id="ARBA00022692"/>
    </source>
</evidence>
<gene>
    <name evidence="7" type="ORF">M422DRAFT_260060</name>
</gene>
<keyword evidence="4 5" id="KW-0472">Membrane</keyword>
<sequence length="210" mass="23321">MKIVTEEEMRGMNHATVVGGAKGFVGGLAFSLPASYLLNRRWPYYRSLPLGVKALGVVSVVVPAFVICAEKASHAYERQQWKGFGKEELDRLKTVEELHWDSLSTKDKVNEWAAKNKWGIILGSWAATMAGSFGMIMRDKHQTFPQKLVQARMWAQGLTIGVIIGSAVLTAQSRKQRDVYHPHSVPDHSWADAVAAEAEHKKRTPAPNPT</sequence>
<evidence type="ECO:0000256" key="1">
    <source>
        <dbReference type="ARBA" id="ARBA00004173"/>
    </source>
</evidence>
<keyword evidence="8" id="KW-1185">Reference proteome</keyword>
<name>A0A0C9V794_SPHS4</name>
<reference evidence="7 8" key="1">
    <citation type="submission" date="2014-06" db="EMBL/GenBank/DDBJ databases">
        <title>Evolutionary Origins and Diversification of the Mycorrhizal Mutualists.</title>
        <authorList>
            <consortium name="DOE Joint Genome Institute"/>
            <consortium name="Mycorrhizal Genomics Consortium"/>
            <person name="Kohler A."/>
            <person name="Kuo A."/>
            <person name="Nagy L.G."/>
            <person name="Floudas D."/>
            <person name="Copeland A."/>
            <person name="Barry K.W."/>
            <person name="Cichocki N."/>
            <person name="Veneault-Fourrey C."/>
            <person name="LaButti K."/>
            <person name="Lindquist E.A."/>
            <person name="Lipzen A."/>
            <person name="Lundell T."/>
            <person name="Morin E."/>
            <person name="Murat C."/>
            <person name="Riley R."/>
            <person name="Ohm R."/>
            <person name="Sun H."/>
            <person name="Tunlid A."/>
            <person name="Henrissat B."/>
            <person name="Grigoriev I.V."/>
            <person name="Hibbett D.S."/>
            <person name="Martin F."/>
        </authorList>
    </citation>
    <scope>NUCLEOTIDE SEQUENCE [LARGE SCALE GENOMIC DNA]</scope>
    <source>
        <strain evidence="7 8">SS14</strain>
    </source>
</reference>
<evidence type="ECO:0000256" key="3">
    <source>
        <dbReference type="ARBA" id="ARBA00022989"/>
    </source>
</evidence>
<dbReference type="Proteomes" id="UP000054279">
    <property type="component" value="Unassembled WGS sequence"/>
</dbReference>
<feature type="transmembrane region" description="Helical" evidence="5">
    <location>
        <begin position="12"/>
        <end position="38"/>
    </location>
</feature>
<dbReference type="GO" id="GO:0005739">
    <property type="term" value="C:mitochondrion"/>
    <property type="evidence" value="ECO:0007669"/>
    <property type="project" value="UniProtKB-SubCell"/>
</dbReference>
<evidence type="ECO:0000313" key="7">
    <source>
        <dbReference type="EMBL" id="KIJ37397.1"/>
    </source>
</evidence>
<keyword evidence="2 5" id="KW-0812">Transmembrane</keyword>
<dbReference type="PROSITE" id="PS51503">
    <property type="entry name" value="HIG1"/>
    <property type="match status" value="1"/>
</dbReference>
<organism evidence="7 8">
    <name type="scientific">Sphaerobolus stellatus (strain SS14)</name>
    <dbReference type="NCBI Taxonomy" id="990650"/>
    <lineage>
        <taxon>Eukaryota</taxon>
        <taxon>Fungi</taxon>
        <taxon>Dikarya</taxon>
        <taxon>Basidiomycota</taxon>
        <taxon>Agaricomycotina</taxon>
        <taxon>Agaricomycetes</taxon>
        <taxon>Phallomycetidae</taxon>
        <taxon>Geastrales</taxon>
        <taxon>Sphaerobolaceae</taxon>
        <taxon>Sphaerobolus</taxon>
    </lineage>
</organism>
<dbReference type="OrthoDB" id="1915122at2759"/>
<evidence type="ECO:0000313" key="8">
    <source>
        <dbReference type="Proteomes" id="UP000054279"/>
    </source>
</evidence>
<accession>A0A0C9V794</accession>
<dbReference type="InterPro" id="IPR007667">
    <property type="entry name" value="Hypoxia_induced_domain"/>
</dbReference>
<protein>
    <recommendedName>
        <fullName evidence="6">HIG1 domain-containing protein</fullName>
    </recommendedName>
</protein>
<dbReference type="Pfam" id="PF04588">
    <property type="entry name" value="HIG_1_N"/>
    <property type="match status" value="1"/>
</dbReference>
<dbReference type="InterPro" id="IPR040153">
    <property type="entry name" value="Rcf2"/>
</dbReference>
<keyword evidence="3 5" id="KW-1133">Transmembrane helix</keyword>
<evidence type="ECO:0000259" key="6">
    <source>
        <dbReference type="PROSITE" id="PS51503"/>
    </source>
</evidence>